<proteinExistence type="predicted"/>
<sequence>MNIDKKNLLIVTIFDNHCVSWEEMDGNASIKDFKEMLVNKYIMSDNMVFAIRDNVLPIKKNIMLKDMDRRNHNCIEIHVFTHERITKLVERN</sequence>
<dbReference type="AlphaFoldDB" id="A0A6C0EH77"/>
<evidence type="ECO:0008006" key="2">
    <source>
        <dbReference type="Google" id="ProtNLM"/>
    </source>
</evidence>
<name>A0A6C0EH77_9ZZZZ</name>
<accession>A0A6C0EH77</accession>
<dbReference type="EMBL" id="MN738862">
    <property type="protein sequence ID" value="QHT28536.1"/>
    <property type="molecule type" value="Genomic_DNA"/>
</dbReference>
<evidence type="ECO:0000313" key="1">
    <source>
        <dbReference type="EMBL" id="QHT28536.1"/>
    </source>
</evidence>
<organism evidence="1">
    <name type="scientific">viral metagenome</name>
    <dbReference type="NCBI Taxonomy" id="1070528"/>
    <lineage>
        <taxon>unclassified sequences</taxon>
        <taxon>metagenomes</taxon>
        <taxon>organismal metagenomes</taxon>
    </lineage>
</organism>
<protein>
    <recommendedName>
        <fullName evidence="2">Ubiquitin-like domain-containing protein</fullName>
    </recommendedName>
</protein>
<reference evidence="1" key="1">
    <citation type="journal article" date="2020" name="Nature">
        <title>Giant virus diversity and host interactions through global metagenomics.</title>
        <authorList>
            <person name="Schulz F."/>
            <person name="Roux S."/>
            <person name="Paez-Espino D."/>
            <person name="Jungbluth S."/>
            <person name="Walsh D.A."/>
            <person name="Denef V.J."/>
            <person name="McMahon K.D."/>
            <person name="Konstantinidis K.T."/>
            <person name="Eloe-Fadrosh E.A."/>
            <person name="Kyrpides N.C."/>
            <person name="Woyke T."/>
        </authorList>
    </citation>
    <scope>NUCLEOTIDE SEQUENCE</scope>
    <source>
        <strain evidence="1">GVMAG-M-3300001348-25</strain>
    </source>
</reference>